<reference evidence="3" key="1">
    <citation type="submission" date="2020-12" db="EMBL/GenBank/DDBJ databases">
        <title>Metabolic potential, ecology and presence of endohyphal bacteria is reflected in genomic diversity of Mucoromycotina.</title>
        <authorList>
            <person name="Muszewska A."/>
            <person name="Okrasinska A."/>
            <person name="Steczkiewicz K."/>
            <person name="Drgas O."/>
            <person name="Orlowska M."/>
            <person name="Perlinska-Lenart U."/>
            <person name="Aleksandrzak-Piekarczyk T."/>
            <person name="Szatraj K."/>
            <person name="Zielenkiewicz U."/>
            <person name="Pilsyk S."/>
            <person name="Malc E."/>
            <person name="Mieczkowski P."/>
            <person name="Kruszewska J.S."/>
            <person name="Biernat P."/>
            <person name="Pawlowska J."/>
        </authorList>
    </citation>
    <scope>NUCLEOTIDE SEQUENCE</scope>
    <source>
        <strain evidence="3">WA0000067209</strain>
    </source>
</reference>
<dbReference type="Gene3D" id="3.40.50.720">
    <property type="entry name" value="NAD(P)-binding Rossmann-like Domain"/>
    <property type="match status" value="1"/>
</dbReference>
<dbReference type="AlphaFoldDB" id="A0A8H7UEM7"/>
<keyword evidence="4" id="KW-1185">Reference proteome</keyword>
<comment type="caution">
    <text evidence="3">The sequence shown here is derived from an EMBL/GenBank/DDBJ whole genome shotgun (WGS) entry which is preliminary data.</text>
</comment>
<dbReference type="InterPro" id="IPR036291">
    <property type="entry name" value="NAD(P)-bd_dom_sf"/>
</dbReference>
<evidence type="ECO:0008006" key="5">
    <source>
        <dbReference type="Google" id="ProtNLM"/>
    </source>
</evidence>
<evidence type="ECO:0000256" key="1">
    <source>
        <dbReference type="ARBA" id="ARBA00006484"/>
    </source>
</evidence>
<dbReference type="Pfam" id="PF00106">
    <property type="entry name" value="adh_short"/>
    <property type="match status" value="1"/>
</dbReference>
<dbReference type="PANTHER" id="PTHR24320:SF283">
    <property type="entry name" value="RETINOL DEHYDROGENASE 11"/>
    <property type="match status" value="1"/>
</dbReference>
<proteinExistence type="inferred from homology"/>
<dbReference type="OrthoDB" id="2102561at2759"/>
<organism evidence="3 4">
    <name type="scientific">Mortierella isabellina</name>
    <name type="common">Filamentous fungus</name>
    <name type="synonym">Umbelopsis isabellina</name>
    <dbReference type="NCBI Taxonomy" id="91625"/>
    <lineage>
        <taxon>Eukaryota</taxon>
        <taxon>Fungi</taxon>
        <taxon>Fungi incertae sedis</taxon>
        <taxon>Mucoromycota</taxon>
        <taxon>Mucoromycotina</taxon>
        <taxon>Umbelopsidomycetes</taxon>
        <taxon>Umbelopsidales</taxon>
        <taxon>Umbelopsidaceae</taxon>
        <taxon>Umbelopsis</taxon>
    </lineage>
</organism>
<dbReference type="EMBL" id="JAEPQZ010000009">
    <property type="protein sequence ID" value="KAG2177098.1"/>
    <property type="molecule type" value="Genomic_DNA"/>
</dbReference>
<accession>A0A8H7UEM7</accession>
<sequence length="319" mass="34978">MSNNFGFEATGDEVAEFYAGEIKGKTIIITGCTWGGLGAETARVLVKHDPKVIVVAGRKQEVLDDTVQNIKKEMPDAHIRTLVLDLGSFKSIRRAAEEVNHYSENVDVLINNAAVVYPKYQTTEDGLEAQFGVAHIGHFLFTNLILSRMLATGSPRVVNVSSGGHALASIFFDDPSFKNGETYDKHLAYGQSKTANVMFAKELTKRYKSKGLTAYSLQPGVIKTNLSRNSSLGEKPRGPVLNAWGEEVVIPVDKWKTLNQGVATHITAAFDANIKDQSGSYLEDSQIANDHVKPHANSEADAERLWILSERLVGQKFSL</sequence>
<gene>
    <name evidence="3" type="ORF">INT43_007754</name>
</gene>
<dbReference type="GO" id="GO:0016491">
    <property type="term" value="F:oxidoreductase activity"/>
    <property type="evidence" value="ECO:0007669"/>
    <property type="project" value="UniProtKB-KW"/>
</dbReference>
<evidence type="ECO:0000313" key="3">
    <source>
        <dbReference type="EMBL" id="KAG2177098.1"/>
    </source>
</evidence>
<comment type="similarity">
    <text evidence="1">Belongs to the short-chain dehydrogenases/reductases (SDR) family.</text>
</comment>
<protein>
    <recommendedName>
        <fullName evidence="5">NAD(P)-binding protein</fullName>
    </recommendedName>
</protein>
<dbReference type="Proteomes" id="UP000654370">
    <property type="component" value="Unassembled WGS sequence"/>
</dbReference>
<dbReference type="InterPro" id="IPR002347">
    <property type="entry name" value="SDR_fam"/>
</dbReference>
<name>A0A8H7UEM7_MORIS</name>
<dbReference type="SUPFAM" id="SSF51735">
    <property type="entry name" value="NAD(P)-binding Rossmann-fold domains"/>
    <property type="match status" value="1"/>
</dbReference>
<dbReference type="PANTHER" id="PTHR24320">
    <property type="entry name" value="RETINOL DEHYDROGENASE"/>
    <property type="match status" value="1"/>
</dbReference>
<keyword evidence="2" id="KW-0560">Oxidoreductase</keyword>
<dbReference type="CDD" id="cd05327">
    <property type="entry name" value="retinol-DH_like_SDR_c_like"/>
    <property type="match status" value="1"/>
</dbReference>
<evidence type="ECO:0000256" key="2">
    <source>
        <dbReference type="ARBA" id="ARBA00023002"/>
    </source>
</evidence>
<evidence type="ECO:0000313" key="4">
    <source>
        <dbReference type="Proteomes" id="UP000654370"/>
    </source>
</evidence>
<dbReference type="PRINTS" id="PR00081">
    <property type="entry name" value="GDHRDH"/>
</dbReference>